<comment type="caution">
    <text evidence="1">The sequence shown here is derived from an EMBL/GenBank/DDBJ whole genome shotgun (WGS) entry which is preliminary data.</text>
</comment>
<evidence type="ECO:0000313" key="1">
    <source>
        <dbReference type="EMBL" id="KAJ8037751.1"/>
    </source>
</evidence>
<sequence>MNGKLVTVKCSCITYTTIQLLPLISAGKPSSLYDFTNQDWVSSQNLGHNKVNIKGVDRDASRYKRLQARDSRKTETDAVDALLSLAMDCPSPSNNVGEEFSKYVLSDNTRRYTD</sequence>
<name>A0A9Q1C344_HOLLE</name>
<organism evidence="1 2">
    <name type="scientific">Holothuria leucospilota</name>
    <name type="common">Black long sea cucumber</name>
    <name type="synonym">Mertensiothuria leucospilota</name>
    <dbReference type="NCBI Taxonomy" id="206669"/>
    <lineage>
        <taxon>Eukaryota</taxon>
        <taxon>Metazoa</taxon>
        <taxon>Echinodermata</taxon>
        <taxon>Eleutherozoa</taxon>
        <taxon>Echinozoa</taxon>
        <taxon>Holothuroidea</taxon>
        <taxon>Aspidochirotacea</taxon>
        <taxon>Aspidochirotida</taxon>
        <taxon>Holothuriidae</taxon>
        <taxon>Holothuria</taxon>
    </lineage>
</organism>
<proteinExistence type="predicted"/>
<keyword evidence="2" id="KW-1185">Reference proteome</keyword>
<protein>
    <submittedName>
        <fullName evidence="1">Uncharacterized protein</fullName>
    </submittedName>
</protein>
<dbReference type="EMBL" id="JAIZAY010000008">
    <property type="protein sequence ID" value="KAJ8037751.1"/>
    <property type="molecule type" value="Genomic_DNA"/>
</dbReference>
<dbReference type="Proteomes" id="UP001152320">
    <property type="component" value="Chromosome 8"/>
</dbReference>
<gene>
    <name evidence="1" type="ORF">HOLleu_18644</name>
</gene>
<dbReference type="AlphaFoldDB" id="A0A9Q1C344"/>
<reference evidence="1" key="1">
    <citation type="submission" date="2021-10" db="EMBL/GenBank/DDBJ databases">
        <title>Tropical sea cucumber genome reveals ecological adaptation and Cuvierian tubules defense mechanism.</title>
        <authorList>
            <person name="Chen T."/>
        </authorList>
    </citation>
    <scope>NUCLEOTIDE SEQUENCE</scope>
    <source>
        <strain evidence="1">Nanhai2018</strain>
        <tissue evidence="1">Muscle</tissue>
    </source>
</reference>
<accession>A0A9Q1C344</accession>
<evidence type="ECO:0000313" key="2">
    <source>
        <dbReference type="Proteomes" id="UP001152320"/>
    </source>
</evidence>